<comment type="similarity">
    <text evidence="1">Belongs to the helicase family. RAD25/XPB subfamily.</text>
</comment>
<evidence type="ECO:0000256" key="9">
    <source>
        <dbReference type="ARBA" id="ARBA00048988"/>
    </source>
</evidence>
<comment type="catalytic activity">
    <reaction evidence="7">
        <text>Couples ATP hydrolysis with the unwinding of duplex DNA by translocating in the 3'-5' direction.</text>
        <dbReference type="EC" id="5.6.2.4"/>
    </reaction>
</comment>
<dbReference type="PROSITE" id="PS51192">
    <property type="entry name" value="HELICASE_ATP_BIND_1"/>
    <property type="match status" value="1"/>
</dbReference>
<dbReference type="EMBL" id="CP042997">
    <property type="protein sequence ID" value="QEH34947.1"/>
    <property type="molecule type" value="Genomic_DNA"/>
</dbReference>
<keyword evidence="13" id="KW-1185">Reference proteome</keyword>
<feature type="domain" description="Helicase ATP-binding" evidence="10">
    <location>
        <begin position="108"/>
        <end position="252"/>
    </location>
</feature>
<keyword evidence="3" id="KW-0378">Hydrolase</keyword>
<dbReference type="GO" id="GO:0016787">
    <property type="term" value="F:hydrolase activity"/>
    <property type="evidence" value="ECO:0007669"/>
    <property type="project" value="UniProtKB-KW"/>
</dbReference>
<keyword evidence="6" id="KW-0413">Isomerase</keyword>
<dbReference type="EC" id="5.6.2.4" evidence="8"/>
<keyword evidence="4" id="KW-0347">Helicase</keyword>
<dbReference type="InterPro" id="IPR006935">
    <property type="entry name" value="Helicase/UvrB_N"/>
</dbReference>
<accession>A0A5B9W3X5</accession>
<dbReference type="InterPro" id="IPR027417">
    <property type="entry name" value="P-loop_NTPase"/>
</dbReference>
<dbReference type="Pfam" id="PF18458">
    <property type="entry name" value="XPB_DRD"/>
    <property type="match status" value="1"/>
</dbReference>
<feature type="domain" description="Helicase C-terminal" evidence="11">
    <location>
        <begin position="341"/>
        <end position="478"/>
    </location>
</feature>
<proteinExistence type="inferred from homology"/>
<evidence type="ECO:0000259" key="11">
    <source>
        <dbReference type="PROSITE" id="PS51194"/>
    </source>
</evidence>
<evidence type="ECO:0000256" key="5">
    <source>
        <dbReference type="ARBA" id="ARBA00022840"/>
    </source>
</evidence>
<dbReference type="InterPro" id="IPR001650">
    <property type="entry name" value="Helicase_C-like"/>
</dbReference>
<name>A0A5B9W3X5_9BACT</name>
<keyword evidence="5" id="KW-0067">ATP-binding</keyword>
<evidence type="ECO:0000256" key="8">
    <source>
        <dbReference type="ARBA" id="ARBA00034808"/>
    </source>
</evidence>
<dbReference type="PANTHER" id="PTHR11274:SF0">
    <property type="entry name" value="GENERAL TRANSCRIPTION AND DNA REPAIR FACTOR IIH HELICASE SUBUNIT XPB"/>
    <property type="match status" value="1"/>
</dbReference>
<dbReference type="Proteomes" id="UP000324233">
    <property type="component" value="Chromosome"/>
</dbReference>
<evidence type="ECO:0000313" key="13">
    <source>
        <dbReference type="Proteomes" id="UP000324233"/>
    </source>
</evidence>
<keyword evidence="2" id="KW-0547">Nucleotide-binding</keyword>
<dbReference type="Pfam" id="PF16203">
    <property type="entry name" value="ERCC3_RAD25_C"/>
    <property type="match status" value="1"/>
</dbReference>
<protein>
    <recommendedName>
        <fullName evidence="8">DNA 3'-5' helicase</fullName>
        <ecNumber evidence="8">5.6.2.4</ecNumber>
    </recommendedName>
</protein>
<dbReference type="InterPro" id="IPR032438">
    <property type="entry name" value="ERCC3_RAD25_C"/>
</dbReference>
<organism evidence="12 13">
    <name type="scientific">Aquisphaera giovannonii</name>
    <dbReference type="NCBI Taxonomy" id="406548"/>
    <lineage>
        <taxon>Bacteria</taxon>
        <taxon>Pseudomonadati</taxon>
        <taxon>Planctomycetota</taxon>
        <taxon>Planctomycetia</taxon>
        <taxon>Isosphaerales</taxon>
        <taxon>Isosphaeraceae</taxon>
        <taxon>Aquisphaera</taxon>
    </lineage>
</organism>
<evidence type="ECO:0000259" key="10">
    <source>
        <dbReference type="PROSITE" id="PS51192"/>
    </source>
</evidence>
<dbReference type="InterPro" id="IPR014001">
    <property type="entry name" value="Helicase_ATP-bd"/>
</dbReference>
<dbReference type="KEGG" id="agv:OJF2_34920"/>
<comment type="catalytic activity">
    <reaction evidence="9">
        <text>ATP + H2O = ADP + phosphate + H(+)</text>
        <dbReference type="Rhea" id="RHEA:13065"/>
        <dbReference type="ChEBI" id="CHEBI:15377"/>
        <dbReference type="ChEBI" id="CHEBI:15378"/>
        <dbReference type="ChEBI" id="CHEBI:30616"/>
        <dbReference type="ChEBI" id="CHEBI:43474"/>
        <dbReference type="ChEBI" id="CHEBI:456216"/>
        <dbReference type="EC" id="5.6.2.4"/>
    </reaction>
</comment>
<evidence type="ECO:0000313" key="12">
    <source>
        <dbReference type="EMBL" id="QEH34947.1"/>
    </source>
</evidence>
<dbReference type="PANTHER" id="PTHR11274">
    <property type="entry name" value="RAD25/XP-B DNA REPAIR HELICASE"/>
    <property type="match status" value="1"/>
</dbReference>
<dbReference type="Pfam" id="PF04851">
    <property type="entry name" value="ResIII"/>
    <property type="match status" value="1"/>
</dbReference>
<dbReference type="GO" id="GO:0003677">
    <property type="term" value="F:DNA binding"/>
    <property type="evidence" value="ECO:0007669"/>
    <property type="project" value="InterPro"/>
</dbReference>
<dbReference type="SMART" id="SM00487">
    <property type="entry name" value="DEXDc"/>
    <property type="match status" value="1"/>
</dbReference>
<evidence type="ECO:0000256" key="7">
    <source>
        <dbReference type="ARBA" id="ARBA00034617"/>
    </source>
</evidence>
<dbReference type="InterPro" id="IPR040699">
    <property type="entry name" value="XPB_DRD"/>
</dbReference>
<gene>
    <name evidence="12" type="ORF">OJF2_34920</name>
</gene>
<dbReference type="PROSITE" id="PS51194">
    <property type="entry name" value="HELICASE_CTER"/>
    <property type="match status" value="1"/>
</dbReference>
<evidence type="ECO:0000256" key="6">
    <source>
        <dbReference type="ARBA" id="ARBA00023235"/>
    </source>
</evidence>
<dbReference type="GO" id="GO:0005524">
    <property type="term" value="F:ATP binding"/>
    <property type="evidence" value="ECO:0007669"/>
    <property type="project" value="UniProtKB-KW"/>
</dbReference>
<dbReference type="AlphaFoldDB" id="A0A5B9W3X5"/>
<dbReference type="SMART" id="SM00490">
    <property type="entry name" value="HELICc"/>
    <property type="match status" value="1"/>
</dbReference>
<evidence type="ECO:0000256" key="4">
    <source>
        <dbReference type="ARBA" id="ARBA00022806"/>
    </source>
</evidence>
<dbReference type="SUPFAM" id="SSF52540">
    <property type="entry name" value="P-loop containing nucleoside triphosphate hydrolases"/>
    <property type="match status" value="1"/>
</dbReference>
<evidence type="ECO:0000256" key="1">
    <source>
        <dbReference type="ARBA" id="ARBA00006637"/>
    </source>
</evidence>
<dbReference type="Gene3D" id="3.40.50.300">
    <property type="entry name" value="P-loop containing nucleotide triphosphate hydrolases"/>
    <property type="match status" value="2"/>
</dbReference>
<reference evidence="12 13" key="1">
    <citation type="submission" date="2019-08" db="EMBL/GenBank/DDBJ databases">
        <title>Deep-cultivation of Planctomycetes and their phenomic and genomic characterization uncovers novel biology.</title>
        <authorList>
            <person name="Wiegand S."/>
            <person name="Jogler M."/>
            <person name="Boedeker C."/>
            <person name="Pinto D."/>
            <person name="Vollmers J."/>
            <person name="Rivas-Marin E."/>
            <person name="Kohn T."/>
            <person name="Peeters S.H."/>
            <person name="Heuer A."/>
            <person name="Rast P."/>
            <person name="Oberbeckmann S."/>
            <person name="Bunk B."/>
            <person name="Jeske O."/>
            <person name="Meyerdierks A."/>
            <person name="Storesund J.E."/>
            <person name="Kallscheuer N."/>
            <person name="Luecker S."/>
            <person name="Lage O.M."/>
            <person name="Pohl T."/>
            <person name="Merkel B.J."/>
            <person name="Hornburger P."/>
            <person name="Mueller R.-W."/>
            <person name="Bruemmer F."/>
            <person name="Labrenz M."/>
            <person name="Spormann A.M."/>
            <person name="Op den Camp H."/>
            <person name="Overmann J."/>
            <person name="Amann R."/>
            <person name="Jetten M.S.M."/>
            <person name="Mascher T."/>
            <person name="Medema M.H."/>
            <person name="Devos D.P."/>
            <person name="Kaster A.-K."/>
            <person name="Ovreas L."/>
            <person name="Rohde M."/>
            <person name="Galperin M.Y."/>
            <person name="Jogler C."/>
        </authorList>
    </citation>
    <scope>NUCLEOTIDE SEQUENCE [LARGE SCALE GENOMIC DNA]</scope>
    <source>
        <strain evidence="12 13">OJF2</strain>
    </source>
</reference>
<evidence type="ECO:0000256" key="3">
    <source>
        <dbReference type="ARBA" id="ARBA00022801"/>
    </source>
</evidence>
<sequence length="478" mass="53664">MGTIELMSTTPPPNDATPGALRLVFDDGTLVVEGLAEGQELELGLAGVKYDPRIRAHRAQAIFYRSLVEQLRRDGIPYIDHARAYDGPTPWKIQVAKEAFPHQVEGLQAWWKAGGRGVVVLPTGTGKTHLANMAIEKAGRPTLVVTPTIDLMNQWYDELTLSFGTEIGLLGGGYNDIRPLTVTTYDSAYQNIGRIGNRFGLVVFDECHHLPGPTYGLSATDSIAPYRLGLTATPERADNAHQQLDVLIGPITYRREITQLRGQFLAEYRVMTLYVSLSEPERVRYEEARELYRGFLQQTGIDMRRPDGWSRFLFTAFRSPEGREAFHAYREQRTLALAAPAKLKLLERLLERHGGDRVIIFTHDNATVYTIARQFLVPVITHQTKTKERREVLLRFNKGTYPIVATSKVLNEGVNVPEANVAIILSGSGSVREHVQRLGRILRKSGDKEAVLYEVITRGTVEEFTSNRRRQHSAYDGN</sequence>
<dbReference type="Gene3D" id="3.40.1170.30">
    <property type="match status" value="1"/>
</dbReference>
<evidence type="ECO:0000256" key="2">
    <source>
        <dbReference type="ARBA" id="ARBA00022741"/>
    </source>
</evidence>
<dbReference type="InterPro" id="IPR050615">
    <property type="entry name" value="ATP-dep_DNA_Helicase"/>
</dbReference>
<dbReference type="CDD" id="cd17926">
    <property type="entry name" value="DEXHc_RE"/>
    <property type="match status" value="1"/>
</dbReference>
<dbReference type="GO" id="GO:0043138">
    <property type="term" value="F:3'-5' DNA helicase activity"/>
    <property type="evidence" value="ECO:0007669"/>
    <property type="project" value="UniProtKB-EC"/>
</dbReference>